<evidence type="ECO:0000313" key="1">
    <source>
        <dbReference type="EMBL" id="KAH3776767.1"/>
    </source>
</evidence>
<dbReference type="Proteomes" id="UP000828390">
    <property type="component" value="Unassembled WGS sequence"/>
</dbReference>
<gene>
    <name evidence="1" type="ORF">DPMN_178199</name>
</gene>
<accession>A0A9D4IL75</accession>
<reference evidence="1" key="2">
    <citation type="submission" date="2020-11" db="EMBL/GenBank/DDBJ databases">
        <authorList>
            <person name="McCartney M.A."/>
            <person name="Auch B."/>
            <person name="Kono T."/>
            <person name="Mallez S."/>
            <person name="Becker A."/>
            <person name="Gohl D.M."/>
            <person name="Silverstein K.A.T."/>
            <person name="Koren S."/>
            <person name="Bechman K.B."/>
            <person name="Herman A."/>
            <person name="Abrahante J.E."/>
            <person name="Garbe J."/>
        </authorList>
    </citation>
    <scope>NUCLEOTIDE SEQUENCE</scope>
    <source>
        <strain evidence="1">Duluth1</strain>
        <tissue evidence="1">Whole animal</tissue>
    </source>
</reference>
<dbReference type="AlphaFoldDB" id="A0A9D4IL75"/>
<name>A0A9D4IL75_DREPO</name>
<dbReference type="EMBL" id="JAIWYP010000009">
    <property type="protein sequence ID" value="KAH3776767.1"/>
    <property type="molecule type" value="Genomic_DNA"/>
</dbReference>
<evidence type="ECO:0000313" key="2">
    <source>
        <dbReference type="Proteomes" id="UP000828390"/>
    </source>
</evidence>
<reference evidence="1" key="1">
    <citation type="journal article" date="2019" name="bioRxiv">
        <title>The Genome of the Zebra Mussel, Dreissena polymorpha: A Resource for Invasive Species Research.</title>
        <authorList>
            <person name="McCartney M.A."/>
            <person name="Auch B."/>
            <person name="Kono T."/>
            <person name="Mallez S."/>
            <person name="Zhang Y."/>
            <person name="Obille A."/>
            <person name="Becker A."/>
            <person name="Abrahante J.E."/>
            <person name="Garbe J."/>
            <person name="Badalamenti J.P."/>
            <person name="Herman A."/>
            <person name="Mangelson H."/>
            <person name="Liachko I."/>
            <person name="Sullivan S."/>
            <person name="Sone E.D."/>
            <person name="Koren S."/>
            <person name="Silverstein K.A.T."/>
            <person name="Beckman K.B."/>
            <person name="Gohl D.M."/>
        </authorList>
    </citation>
    <scope>NUCLEOTIDE SEQUENCE</scope>
    <source>
        <strain evidence="1">Duluth1</strain>
        <tissue evidence="1">Whole animal</tissue>
    </source>
</reference>
<protein>
    <submittedName>
        <fullName evidence="1">Uncharacterized protein</fullName>
    </submittedName>
</protein>
<comment type="caution">
    <text evidence="1">The sequence shown here is derived from an EMBL/GenBank/DDBJ whole genome shotgun (WGS) entry which is preliminary data.</text>
</comment>
<sequence>MKKFEELFQLSQVPEKCDRQTDRSESKPNTSMLTTLWNSLENSLALKQALGLLRANKCCSHVPDILVGLVSRVPVLSTGFFQTPRANGKLQKHIDRKSSSAQWTLISKFKRPDYEGLVLSMKADGTAFPELTMSGNPCGCHGNFYLDLRGNCTILEQGCAQLLAVHGDVCHGVGCAVHHDLRLPMLTSIPFTPALSWSLLLTAGDTHEVNVLIE</sequence>
<keyword evidence="2" id="KW-1185">Reference proteome</keyword>
<organism evidence="1 2">
    <name type="scientific">Dreissena polymorpha</name>
    <name type="common">Zebra mussel</name>
    <name type="synonym">Mytilus polymorpha</name>
    <dbReference type="NCBI Taxonomy" id="45954"/>
    <lineage>
        <taxon>Eukaryota</taxon>
        <taxon>Metazoa</taxon>
        <taxon>Spiralia</taxon>
        <taxon>Lophotrochozoa</taxon>
        <taxon>Mollusca</taxon>
        <taxon>Bivalvia</taxon>
        <taxon>Autobranchia</taxon>
        <taxon>Heteroconchia</taxon>
        <taxon>Euheterodonta</taxon>
        <taxon>Imparidentia</taxon>
        <taxon>Neoheterodontei</taxon>
        <taxon>Myida</taxon>
        <taxon>Dreissenoidea</taxon>
        <taxon>Dreissenidae</taxon>
        <taxon>Dreissena</taxon>
    </lineage>
</organism>
<proteinExistence type="predicted"/>